<feature type="domain" description="HTH myb-type" evidence="5">
    <location>
        <begin position="186"/>
        <end position="235"/>
    </location>
</feature>
<feature type="compositionally biased region" description="Polar residues" evidence="3">
    <location>
        <begin position="680"/>
        <end position="692"/>
    </location>
</feature>
<dbReference type="PANTHER" id="PTHR45614:SF25">
    <property type="entry name" value="MYB PROTEIN"/>
    <property type="match status" value="1"/>
</dbReference>
<dbReference type="InterPro" id="IPR001005">
    <property type="entry name" value="SANT/Myb"/>
</dbReference>
<evidence type="ECO:0000313" key="6">
    <source>
        <dbReference type="EMBL" id="CAE2259525.1"/>
    </source>
</evidence>
<sequence>MTSRHPEPPQCRPEPASAVDGNGRADASEKKCGGSAAALKKESRKNGDGPVPMLSSRPPRWTDEEDEKLKNIVSELYPVDDDDKSSKSARDRIRDIAWSKVAEMVGKNRKSAECMRRYNKLSGMRGGEKAGALKGPWTEEEDRKVVELVTAHGAKRWSQIAAELPGRIGKQCRERWHNHLNPDISKKPWMEEEDRIIIENHESLGNRWAEMAKHLPGRTDNAIKNHWNSSMKRKVEKYIYAKNIGGLYKVVSETGRYLIGNDIEGVLAAVRQPPASHSKREAKAKKAAAAAAVPDPDNASDSKTCQKRKLPTSPAPSAKRSRVVNSPKPSQMDLVDLKDFLGKLKGGYVNGGYVSALERRRISESAQVAQRGSIEALDAINLTDEERAKLPPFFQAKVPFLNPHVGPTGLNAVAAAHVARTSSGHHRLCRDPFISPPASTATAHTRRRLPHPDDPPSSSSAFSSSLHRIRDGGPLSSPYAGTTPVKRIETDFFGPPPSGGSALFELRPSPMASKGRDGPPNDIFQSIGGRTPPRLGSMAATPRSSSKFNYEFSPFLSPEGGSGIPKLGFTPAGMNPRTSDCVDEPSWPEDDESMLRTSLSFGATTPTRKPIMPDVTPRRKTSAAAEPTYRRSPAFAERCLKDKGNPGNDRQNQHSVSFKNHPSSPSPGAARTSKDDKENVCSTPKPDSTISSLKAEMSTVVTGSGPSRARNMSKLNAEDDGHEMCSSSFTTPKRPGRKDLSMHHIDSIKSPLDFGSPEGTLLSPGFLSKQ</sequence>
<dbReference type="PROSITE" id="PS50090">
    <property type="entry name" value="MYB_LIKE"/>
    <property type="match status" value="3"/>
</dbReference>
<feature type="compositionally biased region" description="Polar residues" evidence="3">
    <location>
        <begin position="648"/>
        <end position="663"/>
    </location>
</feature>
<dbReference type="InterPro" id="IPR009057">
    <property type="entry name" value="Homeodomain-like_sf"/>
</dbReference>
<feature type="domain" description="Myb-like" evidence="4">
    <location>
        <begin position="129"/>
        <end position="180"/>
    </location>
</feature>
<keyword evidence="2" id="KW-0238">DNA-binding</keyword>
<accession>A0A7S4JCR9</accession>
<protein>
    <submittedName>
        <fullName evidence="6">Uncharacterized protein</fullName>
    </submittedName>
</protein>
<feature type="region of interest" description="Disordered" evidence="3">
    <location>
        <begin position="1"/>
        <end position="67"/>
    </location>
</feature>
<proteinExistence type="predicted"/>
<dbReference type="Gene3D" id="1.10.10.60">
    <property type="entry name" value="Homeodomain-like"/>
    <property type="match status" value="3"/>
</dbReference>
<keyword evidence="1" id="KW-0677">Repeat</keyword>
<evidence type="ECO:0000256" key="2">
    <source>
        <dbReference type="ARBA" id="ARBA00023125"/>
    </source>
</evidence>
<feature type="domain" description="HTH myb-type" evidence="5">
    <location>
        <begin position="129"/>
        <end position="184"/>
    </location>
</feature>
<evidence type="ECO:0000259" key="4">
    <source>
        <dbReference type="PROSITE" id="PS50090"/>
    </source>
</evidence>
<feature type="compositionally biased region" description="Polar residues" evidence="3">
    <location>
        <begin position="598"/>
        <end position="607"/>
    </location>
</feature>
<dbReference type="FunFam" id="1.10.10.60:FF:000010">
    <property type="entry name" value="Transcriptional activator Myb isoform A"/>
    <property type="match status" value="1"/>
</dbReference>
<dbReference type="PANTHER" id="PTHR45614">
    <property type="entry name" value="MYB PROTEIN-RELATED"/>
    <property type="match status" value="1"/>
</dbReference>
<gene>
    <name evidence="6" type="ORF">OAUR00152_LOCUS26002</name>
</gene>
<dbReference type="CDD" id="cd00167">
    <property type="entry name" value="SANT"/>
    <property type="match status" value="3"/>
</dbReference>
<dbReference type="SMART" id="SM00717">
    <property type="entry name" value="SANT"/>
    <property type="match status" value="3"/>
</dbReference>
<feature type="region of interest" description="Disordered" evidence="3">
    <location>
        <begin position="425"/>
        <end position="482"/>
    </location>
</feature>
<name>A0A7S4JCR9_9STRA</name>
<dbReference type="GO" id="GO:0000981">
    <property type="term" value="F:DNA-binding transcription factor activity, RNA polymerase II-specific"/>
    <property type="evidence" value="ECO:0007669"/>
    <property type="project" value="TreeGrafter"/>
</dbReference>
<reference evidence="6" key="1">
    <citation type="submission" date="2021-01" db="EMBL/GenBank/DDBJ databases">
        <authorList>
            <person name="Corre E."/>
            <person name="Pelletier E."/>
            <person name="Niang G."/>
            <person name="Scheremetjew M."/>
            <person name="Finn R."/>
            <person name="Kale V."/>
            <person name="Holt S."/>
            <person name="Cochrane G."/>
            <person name="Meng A."/>
            <person name="Brown T."/>
            <person name="Cohen L."/>
        </authorList>
    </citation>
    <scope>NUCLEOTIDE SEQUENCE</scope>
    <source>
        <strain evidence="6">Isolate 1302-5</strain>
    </source>
</reference>
<evidence type="ECO:0000256" key="3">
    <source>
        <dbReference type="SAM" id="MobiDB-lite"/>
    </source>
</evidence>
<feature type="compositionally biased region" description="Low complexity" evidence="3">
    <location>
        <begin position="456"/>
        <end position="466"/>
    </location>
</feature>
<evidence type="ECO:0000256" key="1">
    <source>
        <dbReference type="ARBA" id="ARBA00022737"/>
    </source>
</evidence>
<dbReference type="GO" id="GO:0000978">
    <property type="term" value="F:RNA polymerase II cis-regulatory region sequence-specific DNA binding"/>
    <property type="evidence" value="ECO:0007669"/>
    <property type="project" value="TreeGrafter"/>
</dbReference>
<dbReference type="AlphaFoldDB" id="A0A7S4JCR9"/>
<dbReference type="InterPro" id="IPR017930">
    <property type="entry name" value="Myb_dom"/>
</dbReference>
<feature type="compositionally biased region" description="Basic and acidic residues" evidence="3">
    <location>
        <begin position="737"/>
        <end position="747"/>
    </location>
</feature>
<feature type="domain" description="Myb-like" evidence="4">
    <location>
        <begin position="60"/>
        <end position="122"/>
    </location>
</feature>
<organism evidence="6">
    <name type="scientific">Odontella aurita</name>
    <dbReference type="NCBI Taxonomy" id="265563"/>
    <lineage>
        <taxon>Eukaryota</taxon>
        <taxon>Sar</taxon>
        <taxon>Stramenopiles</taxon>
        <taxon>Ochrophyta</taxon>
        <taxon>Bacillariophyta</taxon>
        <taxon>Mediophyceae</taxon>
        <taxon>Biddulphiophycidae</taxon>
        <taxon>Eupodiscales</taxon>
        <taxon>Odontellaceae</taxon>
        <taxon>Odontella</taxon>
    </lineage>
</organism>
<dbReference type="PROSITE" id="PS51294">
    <property type="entry name" value="HTH_MYB"/>
    <property type="match status" value="2"/>
</dbReference>
<evidence type="ECO:0000259" key="5">
    <source>
        <dbReference type="PROSITE" id="PS51294"/>
    </source>
</evidence>
<dbReference type="SUPFAM" id="SSF46689">
    <property type="entry name" value="Homeodomain-like"/>
    <property type="match status" value="2"/>
</dbReference>
<dbReference type="Pfam" id="PF13921">
    <property type="entry name" value="Myb_DNA-bind_6"/>
    <property type="match status" value="1"/>
</dbReference>
<dbReference type="InterPro" id="IPR050560">
    <property type="entry name" value="MYB_TF"/>
</dbReference>
<feature type="domain" description="Myb-like" evidence="4">
    <location>
        <begin position="181"/>
        <end position="231"/>
    </location>
</feature>
<feature type="region of interest" description="Disordered" evidence="3">
    <location>
        <begin position="274"/>
        <end position="330"/>
    </location>
</feature>
<feature type="region of interest" description="Disordered" evidence="3">
    <location>
        <begin position="598"/>
        <end position="770"/>
    </location>
</feature>
<dbReference type="EMBL" id="HBKQ01037649">
    <property type="protein sequence ID" value="CAE2259525.1"/>
    <property type="molecule type" value="Transcribed_RNA"/>
</dbReference>
<dbReference type="Pfam" id="PF00249">
    <property type="entry name" value="Myb_DNA-binding"/>
    <property type="match status" value="1"/>
</dbReference>
<dbReference type="GO" id="GO:0005634">
    <property type="term" value="C:nucleus"/>
    <property type="evidence" value="ECO:0007669"/>
    <property type="project" value="TreeGrafter"/>
</dbReference>